<evidence type="ECO:0000256" key="4">
    <source>
        <dbReference type="ARBA" id="ARBA00023136"/>
    </source>
</evidence>
<evidence type="ECO:0000256" key="6">
    <source>
        <dbReference type="SAM" id="Phobius"/>
    </source>
</evidence>
<keyword evidence="8" id="KW-1185">Reference proteome</keyword>
<keyword evidence="4 6" id="KW-0472">Membrane</keyword>
<proteinExistence type="predicted"/>
<feature type="transmembrane region" description="Helical" evidence="6">
    <location>
        <begin position="31"/>
        <end position="49"/>
    </location>
</feature>
<gene>
    <name evidence="7" type="ORF">BF93_01105</name>
</gene>
<dbReference type="STRING" id="396014.BF93_01105"/>
<dbReference type="GO" id="GO:0012505">
    <property type="term" value="C:endomembrane system"/>
    <property type="evidence" value="ECO:0007669"/>
    <property type="project" value="UniProtKB-SubCell"/>
</dbReference>
<accession>Z9JRI6</accession>
<dbReference type="Proteomes" id="UP000023067">
    <property type="component" value="Unassembled WGS sequence"/>
</dbReference>
<sequence>MQSVAGALWWLGVATVPGVRTATLGELPALPIAIADVLLFVLGSALVALDVRRAVPVVLGWTALVALGMAVYATVTTSAGAGAVLMIAATVASVLAGVVVLHGRLPAERVLIGPLAFRSAPRRDRREHLAATFAQILVFWPLFLAIIPLPVVLLERRWRLDLTLPDGSTDGAALAWSIASWSITAAGALVLIGASALGLWAAYVMSTLGRGTPLPSAMPRALVIAGPYRWVRNPMAVSGVGQAVAVGMVAGSWMVVAYALAGGAIWHLLVRPHEERDLSERFGAPYEMYRSQVCCWIPRRRPLPGAPMPRGAAPRPAGGPGPRPA</sequence>
<reference evidence="7 8" key="1">
    <citation type="submission" date="2014-02" db="EMBL/GenBank/DDBJ databases">
        <title>Genome sequence of Brachybacterium phenoliresistens strain W13A50.</title>
        <authorList>
            <person name="Wang X."/>
        </authorList>
    </citation>
    <scope>NUCLEOTIDE SEQUENCE [LARGE SCALE GENOMIC DNA]</scope>
    <source>
        <strain evidence="7 8">W13A50</strain>
    </source>
</reference>
<dbReference type="eggNOG" id="COG2020">
    <property type="taxonomic scope" value="Bacteria"/>
</dbReference>
<feature type="transmembrane region" description="Helical" evidence="6">
    <location>
        <begin position="81"/>
        <end position="101"/>
    </location>
</feature>
<comment type="subcellular location">
    <subcellularLocation>
        <location evidence="1">Endomembrane system</location>
        <topology evidence="1">Multi-pass membrane protein</topology>
    </subcellularLocation>
</comment>
<keyword evidence="2 6" id="KW-0812">Transmembrane</keyword>
<feature type="transmembrane region" description="Helical" evidence="6">
    <location>
        <begin position="173"/>
        <end position="202"/>
    </location>
</feature>
<feature type="transmembrane region" description="Helical" evidence="6">
    <location>
        <begin position="129"/>
        <end position="153"/>
    </location>
</feature>
<dbReference type="PATRIC" id="fig|396014.3.peg.2261"/>
<evidence type="ECO:0000256" key="3">
    <source>
        <dbReference type="ARBA" id="ARBA00022989"/>
    </source>
</evidence>
<evidence type="ECO:0000313" key="7">
    <source>
        <dbReference type="EMBL" id="EWS80990.1"/>
    </source>
</evidence>
<protein>
    <submittedName>
        <fullName evidence="7">Membrane protein</fullName>
    </submittedName>
</protein>
<name>Z9JRI6_9MICO</name>
<dbReference type="EMBL" id="JDYK01000010">
    <property type="protein sequence ID" value="EWS80990.1"/>
    <property type="molecule type" value="Genomic_DNA"/>
</dbReference>
<dbReference type="AlphaFoldDB" id="Z9JRI6"/>
<dbReference type="Pfam" id="PF04191">
    <property type="entry name" value="PEMT"/>
    <property type="match status" value="1"/>
</dbReference>
<dbReference type="InterPro" id="IPR007318">
    <property type="entry name" value="Phopholipid_MeTrfase"/>
</dbReference>
<comment type="caution">
    <text evidence="7">The sequence shown here is derived from an EMBL/GenBank/DDBJ whole genome shotgun (WGS) entry which is preliminary data.</text>
</comment>
<evidence type="ECO:0000256" key="2">
    <source>
        <dbReference type="ARBA" id="ARBA00022692"/>
    </source>
</evidence>
<evidence type="ECO:0000313" key="8">
    <source>
        <dbReference type="Proteomes" id="UP000023067"/>
    </source>
</evidence>
<feature type="region of interest" description="Disordered" evidence="5">
    <location>
        <begin position="305"/>
        <end position="325"/>
    </location>
</feature>
<dbReference type="HOGENOM" id="CLU_899086_0_0_11"/>
<organism evidence="7 8">
    <name type="scientific">Brachybacterium phenoliresistens</name>
    <dbReference type="NCBI Taxonomy" id="396014"/>
    <lineage>
        <taxon>Bacteria</taxon>
        <taxon>Bacillati</taxon>
        <taxon>Actinomycetota</taxon>
        <taxon>Actinomycetes</taxon>
        <taxon>Micrococcales</taxon>
        <taxon>Dermabacteraceae</taxon>
        <taxon>Brachybacterium</taxon>
    </lineage>
</organism>
<feature type="transmembrane region" description="Helical" evidence="6">
    <location>
        <begin position="56"/>
        <end position="75"/>
    </location>
</feature>
<evidence type="ECO:0000256" key="1">
    <source>
        <dbReference type="ARBA" id="ARBA00004127"/>
    </source>
</evidence>
<dbReference type="Gene3D" id="1.20.120.1630">
    <property type="match status" value="1"/>
</dbReference>
<keyword evidence="3 6" id="KW-1133">Transmembrane helix</keyword>
<feature type="transmembrane region" description="Helical" evidence="6">
    <location>
        <begin position="243"/>
        <end position="269"/>
    </location>
</feature>
<evidence type="ECO:0000256" key="5">
    <source>
        <dbReference type="SAM" id="MobiDB-lite"/>
    </source>
</evidence>